<evidence type="ECO:0000313" key="3">
    <source>
        <dbReference type="Proteomes" id="UP000585474"/>
    </source>
</evidence>
<gene>
    <name evidence="2" type="ORF">Acr_00g0039320</name>
</gene>
<proteinExistence type="predicted"/>
<feature type="compositionally biased region" description="Polar residues" evidence="1">
    <location>
        <begin position="8"/>
        <end position="17"/>
    </location>
</feature>
<feature type="compositionally biased region" description="Basic residues" evidence="1">
    <location>
        <begin position="165"/>
        <end position="180"/>
    </location>
</feature>
<keyword evidence="3" id="KW-1185">Reference proteome</keyword>
<evidence type="ECO:0000256" key="1">
    <source>
        <dbReference type="SAM" id="MobiDB-lite"/>
    </source>
</evidence>
<dbReference type="AlphaFoldDB" id="A0A7J0DIM0"/>
<feature type="compositionally biased region" description="Basic and acidic residues" evidence="1">
    <location>
        <begin position="93"/>
        <end position="115"/>
    </location>
</feature>
<sequence>MEDFQEPQWRTSSSHNSRLPIATIEDQPQWMTCEKSEPPNQATNPTISTLANFFWKDAASICTLGARVTIFSTLVEQRGLCAVRSERDSEMVRDERVLREPSSSHRSDFGGERKPISNSDQIRSAQKWRLSIPLDSSLRDEAPASNRVKNGRWTLSHAPPEVRRVRSTHPTRARGRRRVSSTRPHAPPRSCPREGLQWRNKRASSREPQEEVKRRGQRRGLKKEVTEVKEEIPADDGRGQNPEVALLSAFIATRRDKKNCPRNKTQDQSSKAATTAMMAVDESDVLKEYSVMFWRKYSVTARGQRLGLPIPRARARGAWGRVEDTRLLPLARVGCVDLTRRTSGGAWESVQRPFLTRFDAGASSRRDESSAHNPLCSLCSQSTIANHTQTQPSPSAHSNKLPQRREDELIRASILDHGSLHLRLLRSHLRLPLTELQKILARWSYTSVEKIVTLAPRVQMEAASFQKKFAKVEIVGLVAWFGGSLFSQVIHCGWSSIVAIGSLELWLLEVFHLKIVTLAPRVQMEAASFQKKFAKVEIVGLVAWVGGSLFSQVIHCG</sequence>
<feature type="region of interest" description="Disordered" evidence="1">
    <location>
        <begin position="1"/>
        <end position="21"/>
    </location>
</feature>
<evidence type="ECO:0000313" key="2">
    <source>
        <dbReference type="EMBL" id="GFS35351.1"/>
    </source>
</evidence>
<feature type="region of interest" description="Disordered" evidence="1">
    <location>
        <begin position="93"/>
        <end position="124"/>
    </location>
</feature>
<comment type="caution">
    <text evidence="2">The sequence shown here is derived from an EMBL/GenBank/DDBJ whole genome shotgun (WGS) entry which is preliminary data.</text>
</comment>
<protein>
    <submittedName>
        <fullName evidence="2">Uncharacterized protein</fullName>
    </submittedName>
</protein>
<feature type="compositionally biased region" description="Basic and acidic residues" evidence="1">
    <location>
        <begin position="204"/>
        <end position="214"/>
    </location>
</feature>
<reference evidence="3" key="1">
    <citation type="submission" date="2019-07" db="EMBL/GenBank/DDBJ databases">
        <title>De Novo Assembly of kiwifruit Actinidia rufa.</title>
        <authorList>
            <person name="Sugita-Konishi S."/>
            <person name="Sato K."/>
            <person name="Mori E."/>
            <person name="Abe Y."/>
            <person name="Kisaki G."/>
            <person name="Hamano K."/>
            <person name="Suezawa K."/>
            <person name="Otani M."/>
            <person name="Fukuda T."/>
            <person name="Manabe T."/>
            <person name="Gomi K."/>
            <person name="Tabuchi M."/>
            <person name="Akimitsu K."/>
            <person name="Kataoka I."/>
        </authorList>
    </citation>
    <scope>NUCLEOTIDE SEQUENCE [LARGE SCALE GENOMIC DNA]</scope>
    <source>
        <strain evidence="3">cv. Fuchu</strain>
    </source>
</reference>
<accession>A0A7J0DIM0</accession>
<dbReference type="Proteomes" id="UP000585474">
    <property type="component" value="Unassembled WGS sequence"/>
</dbReference>
<feature type="region of interest" description="Disordered" evidence="1">
    <location>
        <begin position="141"/>
        <end position="241"/>
    </location>
</feature>
<dbReference type="EMBL" id="BJWL01000227">
    <property type="protein sequence ID" value="GFS35351.1"/>
    <property type="molecule type" value="Genomic_DNA"/>
</dbReference>
<organism evidence="2 3">
    <name type="scientific">Actinidia rufa</name>
    <dbReference type="NCBI Taxonomy" id="165716"/>
    <lineage>
        <taxon>Eukaryota</taxon>
        <taxon>Viridiplantae</taxon>
        <taxon>Streptophyta</taxon>
        <taxon>Embryophyta</taxon>
        <taxon>Tracheophyta</taxon>
        <taxon>Spermatophyta</taxon>
        <taxon>Magnoliopsida</taxon>
        <taxon>eudicotyledons</taxon>
        <taxon>Gunneridae</taxon>
        <taxon>Pentapetalae</taxon>
        <taxon>asterids</taxon>
        <taxon>Ericales</taxon>
        <taxon>Actinidiaceae</taxon>
        <taxon>Actinidia</taxon>
    </lineage>
</organism>
<name>A0A7J0DIM0_9ERIC</name>
<feature type="compositionally biased region" description="Basic and acidic residues" evidence="1">
    <location>
        <begin position="222"/>
        <end position="238"/>
    </location>
</feature>